<evidence type="ECO:0000256" key="1">
    <source>
        <dbReference type="SAM" id="MobiDB-lite"/>
    </source>
</evidence>
<dbReference type="EMBL" id="AOII01000099">
    <property type="protein sequence ID" value="ELY73205.1"/>
    <property type="molecule type" value="Genomic_DNA"/>
</dbReference>
<organism evidence="2 3">
    <name type="scientific">Natrinema pallidum DSM 3751</name>
    <dbReference type="NCBI Taxonomy" id="1227495"/>
    <lineage>
        <taxon>Archaea</taxon>
        <taxon>Methanobacteriati</taxon>
        <taxon>Methanobacteriota</taxon>
        <taxon>Stenosarchaea group</taxon>
        <taxon>Halobacteria</taxon>
        <taxon>Halobacteriales</taxon>
        <taxon>Natrialbaceae</taxon>
        <taxon>Natrinema</taxon>
    </lineage>
</organism>
<sequence>MDSKRVLVVGLVLILAISGALVTGVTASVAQDGDRGAETDSATTDGSKSDGNETQSVAMELDPNTRILDYRYYSENETLEVDIENRGDTRERVILVERTEAGSESFVFEQRTIRGGETSTIVLEGVKDRGGDDAVLVASETGLENQDAEWIPTGEAWWPWAGEMATWAFARIAGLGGAIGATSFGVFYGWHEYADSSNKSEDAL</sequence>
<accession>L9YGF4</accession>
<protein>
    <submittedName>
        <fullName evidence="2">Uncharacterized protein</fullName>
    </submittedName>
</protein>
<gene>
    <name evidence="2" type="ORF">C487_17425</name>
</gene>
<feature type="region of interest" description="Disordered" evidence="1">
    <location>
        <begin position="31"/>
        <end position="60"/>
    </location>
</feature>
<dbReference type="AlphaFoldDB" id="L9YGF4"/>
<evidence type="ECO:0000313" key="3">
    <source>
        <dbReference type="Proteomes" id="UP000011618"/>
    </source>
</evidence>
<proteinExistence type="predicted"/>
<reference evidence="2 3" key="1">
    <citation type="journal article" date="2014" name="PLoS Genet.">
        <title>Phylogenetically driven sequencing of extremely halophilic archaea reveals strategies for static and dynamic osmo-response.</title>
        <authorList>
            <person name="Becker E.A."/>
            <person name="Seitzer P.M."/>
            <person name="Tritt A."/>
            <person name="Larsen D."/>
            <person name="Krusor M."/>
            <person name="Yao A.I."/>
            <person name="Wu D."/>
            <person name="Madern D."/>
            <person name="Eisen J.A."/>
            <person name="Darling A.E."/>
            <person name="Facciotti M.T."/>
        </authorList>
    </citation>
    <scope>NUCLEOTIDE SEQUENCE [LARGE SCALE GENOMIC DNA]</scope>
    <source>
        <strain evidence="2 3">DSM 3751</strain>
    </source>
</reference>
<dbReference type="InterPro" id="IPR058376">
    <property type="entry name" value="DUF8063"/>
</dbReference>
<dbReference type="PATRIC" id="fig|1227495.3.peg.3485"/>
<comment type="caution">
    <text evidence="2">The sequence shown here is derived from an EMBL/GenBank/DDBJ whole genome shotgun (WGS) entry which is preliminary data.</text>
</comment>
<dbReference type="Pfam" id="PF26259">
    <property type="entry name" value="DUF8063"/>
    <property type="match status" value="1"/>
</dbReference>
<name>L9YGF4_9EURY</name>
<evidence type="ECO:0000313" key="2">
    <source>
        <dbReference type="EMBL" id="ELY73205.1"/>
    </source>
</evidence>
<dbReference type="Proteomes" id="UP000011618">
    <property type="component" value="Unassembled WGS sequence"/>
</dbReference>
<dbReference type="RefSeq" id="WP_006187024.1">
    <property type="nucleotide sequence ID" value="NZ_AOII01000099.1"/>
</dbReference>